<dbReference type="AlphaFoldDB" id="J9ETX3"/>
<comment type="caution">
    <text evidence="4">The sequence shown here is derived from an EMBL/GenBank/DDBJ whole genome shotgun (WGS) entry which is preliminary data.</text>
</comment>
<feature type="compositionally biased region" description="Polar residues" evidence="3">
    <location>
        <begin position="72"/>
        <end position="82"/>
    </location>
</feature>
<keyword evidence="2" id="KW-0677">Repeat</keyword>
<gene>
    <name evidence="4" type="ORF">WUBG_03475</name>
</gene>
<organism evidence="4 5">
    <name type="scientific">Wuchereria bancrofti</name>
    <dbReference type="NCBI Taxonomy" id="6293"/>
    <lineage>
        <taxon>Eukaryota</taxon>
        <taxon>Metazoa</taxon>
        <taxon>Ecdysozoa</taxon>
        <taxon>Nematoda</taxon>
        <taxon>Chromadorea</taxon>
        <taxon>Rhabditida</taxon>
        <taxon>Spirurina</taxon>
        <taxon>Spiruromorpha</taxon>
        <taxon>Filarioidea</taxon>
        <taxon>Onchocercidae</taxon>
        <taxon>Wuchereria</taxon>
    </lineage>
</organism>
<dbReference type="Pfam" id="PF04886">
    <property type="entry name" value="PT"/>
    <property type="match status" value="1"/>
</dbReference>
<evidence type="ECO:0000256" key="2">
    <source>
        <dbReference type="ARBA" id="ARBA00022737"/>
    </source>
</evidence>
<dbReference type="EMBL" id="ADBV01001069">
    <property type="protein sequence ID" value="EJW85613.1"/>
    <property type="molecule type" value="Genomic_DNA"/>
</dbReference>
<keyword evidence="1" id="KW-0732">Signal</keyword>
<accession>J9ETX3</accession>
<dbReference type="InterPro" id="IPR006970">
    <property type="entry name" value="PT"/>
</dbReference>
<evidence type="ECO:0000313" key="5">
    <source>
        <dbReference type="Proteomes" id="UP000004810"/>
    </source>
</evidence>
<name>J9ETX3_WUCBA</name>
<proteinExistence type="predicted"/>
<dbReference type="Proteomes" id="UP000004810">
    <property type="component" value="Unassembled WGS sequence"/>
</dbReference>
<evidence type="ECO:0000313" key="4">
    <source>
        <dbReference type="EMBL" id="EJW85613.1"/>
    </source>
</evidence>
<protein>
    <submittedName>
        <fullName evidence="4">Uncharacterized protein</fullName>
    </submittedName>
</protein>
<evidence type="ECO:0000256" key="1">
    <source>
        <dbReference type="ARBA" id="ARBA00022729"/>
    </source>
</evidence>
<feature type="compositionally biased region" description="Basic and acidic residues" evidence="3">
    <location>
        <begin position="60"/>
        <end position="69"/>
    </location>
</feature>
<feature type="region of interest" description="Disordered" evidence="3">
    <location>
        <begin position="35"/>
        <end position="82"/>
    </location>
</feature>
<sequence length="101" mass="11390">MKQKNKFACIRNYVKIYIHFINSYPCQQYFCISSSSSNQPTNQPTNQPINQPTNEPTNRPTDRPIDRPTDPSTNPLKANPSTLMTTKGCLILSTPSCYCSS</sequence>
<reference evidence="5" key="1">
    <citation type="submission" date="2012-08" db="EMBL/GenBank/DDBJ databases">
        <title>The Genome Sequence of Wuchereria bancrofti.</title>
        <authorList>
            <person name="Nutman T.B."/>
            <person name="Fink D.L."/>
            <person name="Russ C."/>
            <person name="Young S."/>
            <person name="Zeng Q."/>
            <person name="Koehrsen M."/>
            <person name="Alvarado L."/>
            <person name="Berlin A."/>
            <person name="Chapman S.B."/>
            <person name="Chen Z."/>
            <person name="Freedman E."/>
            <person name="Gellesch M."/>
            <person name="Goldberg J."/>
            <person name="Griggs A."/>
            <person name="Gujja S."/>
            <person name="Heilman E.R."/>
            <person name="Heiman D."/>
            <person name="Hepburn T."/>
            <person name="Howarth C."/>
            <person name="Jen D."/>
            <person name="Larson L."/>
            <person name="Lewis B."/>
            <person name="Mehta T."/>
            <person name="Park D."/>
            <person name="Pearson M."/>
            <person name="Roberts A."/>
            <person name="Saif S."/>
            <person name="Shea T."/>
            <person name="Shenoy N."/>
            <person name="Sisk P."/>
            <person name="Stolte C."/>
            <person name="Sykes S."/>
            <person name="Walk T."/>
            <person name="White J."/>
            <person name="Yandava C."/>
            <person name="Haas B."/>
            <person name="Henn M.R."/>
            <person name="Nusbaum C."/>
            <person name="Birren B."/>
        </authorList>
    </citation>
    <scope>NUCLEOTIDE SEQUENCE [LARGE SCALE GENOMIC DNA]</scope>
    <source>
        <strain evidence="5">NA</strain>
    </source>
</reference>
<feature type="compositionally biased region" description="Low complexity" evidence="3">
    <location>
        <begin position="35"/>
        <end position="59"/>
    </location>
</feature>
<evidence type="ECO:0000256" key="3">
    <source>
        <dbReference type="SAM" id="MobiDB-lite"/>
    </source>
</evidence>